<dbReference type="PANTHER" id="PTHR12984">
    <property type="entry name" value="SCY1-RELATED S/T PROTEIN KINASE-LIKE"/>
    <property type="match status" value="1"/>
</dbReference>
<reference evidence="2" key="1">
    <citation type="journal article" date="2014" name="Nucleic Acids Res.">
        <title>The evolutionary dynamics of variant antigen genes in Babesia reveal a history of genomic innovation underlying host-parasite interaction.</title>
        <authorList>
            <person name="Jackson A.P."/>
            <person name="Otto T.D."/>
            <person name="Darby A."/>
            <person name="Ramaprasad A."/>
            <person name="Xia D."/>
            <person name="Echaide I.E."/>
            <person name="Farber M."/>
            <person name="Gahlot S."/>
            <person name="Gamble J."/>
            <person name="Gupta D."/>
            <person name="Gupta Y."/>
            <person name="Jackson L."/>
            <person name="Malandrin L."/>
            <person name="Malas T.B."/>
            <person name="Moussa E."/>
            <person name="Nair M."/>
            <person name="Reid A.J."/>
            <person name="Sanders M."/>
            <person name="Sharma J."/>
            <person name="Tracey A."/>
            <person name="Quail M.A."/>
            <person name="Weir W."/>
            <person name="Wastling J.M."/>
            <person name="Hall N."/>
            <person name="Willadsen P."/>
            <person name="Lingelbach K."/>
            <person name="Shiels B."/>
            <person name="Tait A."/>
            <person name="Berriman M."/>
            <person name="Allred D.R."/>
            <person name="Pain A."/>
        </authorList>
    </citation>
    <scope>NUCLEOTIDE SEQUENCE</scope>
    <source>
        <strain evidence="2">1802A</strain>
    </source>
</reference>
<dbReference type="Gene3D" id="1.10.510.10">
    <property type="entry name" value="Transferase(Phosphotransferase) domain 1"/>
    <property type="match status" value="1"/>
</dbReference>
<dbReference type="SUPFAM" id="SSF56112">
    <property type="entry name" value="Protein kinase-like (PK-like)"/>
    <property type="match status" value="1"/>
</dbReference>
<dbReference type="AlphaFoldDB" id="A0AAD9LGZ0"/>
<feature type="region of interest" description="Disordered" evidence="1">
    <location>
        <begin position="545"/>
        <end position="636"/>
    </location>
</feature>
<feature type="compositionally biased region" description="Polar residues" evidence="1">
    <location>
        <begin position="575"/>
        <end position="584"/>
    </location>
</feature>
<proteinExistence type="predicted"/>
<accession>A0AAD9LGZ0</accession>
<dbReference type="Gene3D" id="1.25.10.10">
    <property type="entry name" value="Leucine-rich Repeat Variant"/>
    <property type="match status" value="1"/>
</dbReference>
<dbReference type="InterPro" id="IPR016024">
    <property type="entry name" value="ARM-type_fold"/>
</dbReference>
<organism evidence="2 3">
    <name type="scientific">Babesia divergens</name>
    <dbReference type="NCBI Taxonomy" id="32595"/>
    <lineage>
        <taxon>Eukaryota</taxon>
        <taxon>Sar</taxon>
        <taxon>Alveolata</taxon>
        <taxon>Apicomplexa</taxon>
        <taxon>Aconoidasida</taxon>
        <taxon>Piroplasmida</taxon>
        <taxon>Babesiidae</taxon>
        <taxon>Babesia</taxon>
    </lineage>
</organism>
<keyword evidence="3" id="KW-1185">Reference proteome</keyword>
<dbReference type="PANTHER" id="PTHR12984:SF3">
    <property type="entry name" value="N-TERMINAL KINASE-LIKE PROTEIN"/>
    <property type="match status" value="1"/>
</dbReference>
<evidence type="ECO:0000313" key="2">
    <source>
        <dbReference type="EMBL" id="KAK1936110.1"/>
    </source>
</evidence>
<evidence type="ECO:0000256" key="1">
    <source>
        <dbReference type="SAM" id="MobiDB-lite"/>
    </source>
</evidence>
<feature type="compositionally biased region" description="Polar residues" evidence="1">
    <location>
        <begin position="595"/>
        <end position="619"/>
    </location>
</feature>
<dbReference type="Gene3D" id="3.30.200.20">
    <property type="entry name" value="Phosphorylase Kinase, domain 1"/>
    <property type="match status" value="1"/>
</dbReference>
<reference evidence="2" key="2">
    <citation type="submission" date="2021-05" db="EMBL/GenBank/DDBJ databases">
        <authorList>
            <person name="Pain A."/>
        </authorList>
    </citation>
    <scope>NUCLEOTIDE SEQUENCE</scope>
    <source>
        <strain evidence="2">1802A</strain>
    </source>
</reference>
<name>A0AAD9LGZ0_BABDI</name>
<dbReference type="EMBL" id="JAHBMH010000044">
    <property type="protein sequence ID" value="KAK1936110.1"/>
    <property type="molecule type" value="Genomic_DNA"/>
</dbReference>
<sequence length="636" mass="72002">MLKYFTGKTPISSSSTLGFKEGEPVETPFGHIQSYKWYNGSSKAGDSQVSIFKFTTKNHDNPDQEFADRHLQCIKLLVHPNILKVLKVKQSEKSITIATEHCQPLTALSVSFDPALGFWQVFTAIHFLHTKCNKTYGLISPMGVVVRDDGSWCLSSFECAVDNEMSIHRVLADLKMHASWRDGWRPTMPSNASVSVRQVDQWGLGALICWVYTLIAGHVELCHLRRQDCDIHALKRYVPANLHGLIDQLMSPNHDVDLEETLKSHPYFCSNVSVVSMSFVLEFHIKTEEQISEFFTNLPSRLPRIPIEIACKQLLPEILKAMSIHKALVPKILESVVIICKSILVDEFRAKVYPHISRLFKENDRSIRYCLLKLMPHLDPLLDTREVSEDMFEPMLIGFNDSSSQIRDETVKTMAYVIKKIKRRQQHNAVMLLFKCVEDVEPTIRVNSIICFAKIIPFIQPDLVVKVIPQVWQLGLHDPFVKSRLATLDSISASHGFFSAEQKVEILLPLACTKLLDAEQPVRKQALEAIYTILESLKGHIMAGDKASTDRHWAERAQTSPSPTTGPSSPRQMAPQASNIQQDWNEAAVSGRIADTTTAPTRSHTQRQPSPKQTDTMQNDPMHELEDFFDPFPAKK</sequence>
<gene>
    <name evidence="2" type="ORF">X943_001472</name>
</gene>
<evidence type="ECO:0000313" key="3">
    <source>
        <dbReference type="Proteomes" id="UP001195914"/>
    </source>
</evidence>
<dbReference type="InterPro" id="IPR051177">
    <property type="entry name" value="CIK-Related_Protein"/>
</dbReference>
<feature type="compositionally biased region" description="Low complexity" evidence="1">
    <location>
        <begin position="559"/>
        <end position="570"/>
    </location>
</feature>
<dbReference type="Proteomes" id="UP001195914">
    <property type="component" value="Unassembled WGS sequence"/>
</dbReference>
<comment type="caution">
    <text evidence="2">The sequence shown here is derived from an EMBL/GenBank/DDBJ whole genome shotgun (WGS) entry which is preliminary data.</text>
</comment>
<protein>
    <recommendedName>
        <fullName evidence="4">SCY1-like protein 2</fullName>
    </recommendedName>
</protein>
<evidence type="ECO:0008006" key="4">
    <source>
        <dbReference type="Google" id="ProtNLM"/>
    </source>
</evidence>
<dbReference type="InterPro" id="IPR011009">
    <property type="entry name" value="Kinase-like_dom_sf"/>
</dbReference>
<dbReference type="InterPro" id="IPR011989">
    <property type="entry name" value="ARM-like"/>
</dbReference>
<dbReference type="SUPFAM" id="SSF48371">
    <property type="entry name" value="ARM repeat"/>
    <property type="match status" value="1"/>
</dbReference>